<keyword evidence="5" id="KW-1185">Reference proteome</keyword>
<comment type="subcellular location">
    <subcellularLocation>
        <location evidence="1">Periplasm</location>
    </subcellularLocation>
</comment>
<sequence>MTPFSNKTKKSFNRRNLLVGLGAIGSLTGMGLYHSINKHDPEIMPQDISPQMIRIAYLKNEENQLLTIAQTKGFLKHYKISLDPIANIKNKTQIFDLLKTNQCDAAILSILDWLPQLLKSRSEGGKLMIGLNGGDFRLLVTHKQKIQRLMDLANLSIGIQPHSEKEKLFFSILLRRKGINPDLNVKWVELEKDELLPALLSGQIQALIGSDPFIWQILHHNNKKLFQLAGSQTGSWSQRINYVLGISNHFQQSNPLALKYLATAIRNASVWQSQHIQEASQILTDEWQKMRPEEILKMFLNENRNMAIINDNLWEQVAQYIDEFKLLGQVPNSLKSGRIAKQFCVTL</sequence>
<accession>A0A318MUM6</accession>
<dbReference type="GO" id="GO:0042597">
    <property type="term" value="C:periplasmic space"/>
    <property type="evidence" value="ECO:0007669"/>
    <property type="project" value="UniProtKB-SubCell"/>
</dbReference>
<evidence type="ECO:0000256" key="3">
    <source>
        <dbReference type="ARBA" id="ARBA00022729"/>
    </source>
</evidence>
<dbReference type="OrthoDB" id="9771642at2"/>
<dbReference type="Pfam" id="PF13379">
    <property type="entry name" value="NMT1_2"/>
    <property type="match status" value="1"/>
</dbReference>
<reference evidence="4 5" key="1">
    <citation type="submission" date="2018-05" db="EMBL/GenBank/DDBJ databases">
        <title>Reference genomes for bee gut microbiota database.</title>
        <authorList>
            <person name="Ellegaard K.M."/>
        </authorList>
    </citation>
    <scope>NUCLEOTIDE SEQUENCE [LARGE SCALE GENOMIC DNA]</scope>
    <source>
        <strain evidence="4 5">ESL0284</strain>
    </source>
</reference>
<dbReference type="AlphaFoldDB" id="A0A318MUM6"/>
<dbReference type="Gene3D" id="3.40.190.10">
    <property type="entry name" value="Periplasmic binding protein-like II"/>
    <property type="match status" value="2"/>
</dbReference>
<gene>
    <name evidence="4" type="ORF">DK869_08335</name>
</gene>
<organism evidence="4 5">
    <name type="scientific">Commensalibacter melissae</name>
    <dbReference type="NCBI Taxonomy" id="2070537"/>
    <lineage>
        <taxon>Bacteria</taxon>
        <taxon>Pseudomonadati</taxon>
        <taxon>Pseudomonadota</taxon>
        <taxon>Alphaproteobacteria</taxon>
        <taxon>Acetobacterales</taxon>
        <taxon>Acetobacteraceae</taxon>
    </lineage>
</organism>
<dbReference type="SUPFAM" id="SSF53850">
    <property type="entry name" value="Periplasmic binding protein-like II"/>
    <property type="match status" value="1"/>
</dbReference>
<comment type="caution">
    <text evidence="4">The sequence shown here is derived from an EMBL/GenBank/DDBJ whole genome shotgun (WGS) entry which is preliminary data.</text>
</comment>
<dbReference type="RefSeq" id="WP_110439557.1">
    <property type="nucleotide sequence ID" value="NZ_CP046393.1"/>
</dbReference>
<keyword evidence="3" id="KW-0732">Signal</keyword>
<dbReference type="PANTHER" id="PTHR30024:SF47">
    <property type="entry name" value="TAURINE-BINDING PERIPLASMIC PROTEIN"/>
    <property type="match status" value="1"/>
</dbReference>
<proteinExistence type="inferred from homology"/>
<dbReference type="EMBL" id="QGLT01000006">
    <property type="protein sequence ID" value="PXY98876.1"/>
    <property type="molecule type" value="Genomic_DNA"/>
</dbReference>
<dbReference type="Proteomes" id="UP000247565">
    <property type="component" value="Unassembled WGS sequence"/>
</dbReference>
<evidence type="ECO:0008006" key="6">
    <source>
        <dbReference type="Google" id="ProtNLM"/>
    </source>
</evidence>
<evidence type="ECO:0000313" key="4">
    <source>
        <dbReference type="EMBL" id="PXY98876.1"/>
    </source>
</evidence>
<evidence type="ECO:0000256" key="2">
    <source>
        <dbReference type="ARBA" id="ARBA00010742"/>
    </source>
</evidence>
<protein>
    <recommendedName>
        <fullName evidence="6">SsuA/THI5-like domain-containing protein</fullName>
    </recommendedName>
</protein>
<dbReference type="PANTHER" id="PTHR30024">
    <property type="entry name" value="ALIPHATIC SULFONATES-BINDING PROTEIN-RELATED"/>
    <property type="match status" value="1"/>
</dbReference>
<comment type="similarity">
    <text evidence="2">Belongs to the bacterial solute-binding protein SsuA/TauA family.</text>
</comment>
<evidence type="ECO:0000256" key="1">
    <source>
        <dbReference type="ARBA" id="ARBA00004418"/>
    </source>
</evidence>
<evidence type="ECO:0000313" key="5">
    <source>
        <dbReference type="Proteomes" id="UP000247565"/>
    </source>
</evidence>
<name>A0A318MUM6_9PROT</name>